<dbReference type="AlphaFoldDB" id="A0A176WHN6"/>
<keyword evidence="2" id="KW-1185">Reference proteome</keyword>
<proteinExistence type="predicted"/>
<comment type="caution">
    <text evidence="1">The sequence shown here is derived from an EMBL/GenBank/DDBJ whole genome shotgun (WGS) entry which is preliminary data.</text>
</comment>
<reference evidence="1" key="1">
    <citation type="submission" date="2016-03" db="EMBL/GenBank/DDBJ databases">
        <title>Mechanisms controlling the formation of the plant cell surface in tip-growing cells are functionally conserved among land plants.</title>
        <authorList>
            <person name="Honkanen S."/>
            <person name="Jones V.A."/>
            <person name="Morieri G."/>
            <person name="Champion C."/>
            <person name="Hetherington A.J."/>
            <person name="Kelly S."/>
            <person name="Saint-Marcoux D."/>
            <person name="Proust H."/>
            <person name="Prescott H."/>
            <person name="Dolan L."/>
        </authorList>
    </citation>
    <scope>NUCLEOTIDE SEQUENCE [LARGE SCALE GENOMIC DNA]</scope>
    <source>
        <tissue evidence="1">Whole gametophyte</tissue>
    </source>
</reference>
<dbReference type="Proteomes" id="UP000077202">
    <property type="component" value="Unassembled WGS sequence"/>
</dbReference>
<name>A0A176WHN6_MARPO</name>
<gene>
    <name evidence="1" type="ORF">AXG93_2912s1120</name>
</gene>
<sequence length="69" mass="7931">MRLLMLCAIGTLGDLDFPRETVIRSFESKWIRAQGKKGILMASADKKARRLHEEQVSMDEKLKQLDQKA</sequence>
<organism evidence="1 2">
    <name type="scientific">Marchantia polymorpha subsp. ruderalis</name>
    <dbReference type="NCBI Taxonomy" id="1480154"/>
    <lineage>
        <taxon>Eukaryota</taxon>
        <taxon>Viridiplantae</taxon>
        <taxon>Streptophyta</taxon>
        <taxon>Embryophyta</taxon>
        <taxon>Marchantiophyta</taxon>
        <taxon>Marchantiopsida</taxon>
        <taxon>Marchantiidae</taxon>
        <taxon>Marchantiales</taxon>
        <taxon>Marchantiaceae</taxon>
        <taxon>Marchantia</taxon>
    </lineage>
</organism>
<evidence type="ECO:0000313" key="2">
    <source>
        <dbReference type="Proteomes" id="UP000077202"/>
    </source>
</evidence>
<evidence type="ECO:0000313" key="1">
    <source>
        <dbReference type="EMBL" id="OAE32123.1"/>
    </source>
</evidence>
<protein>
    <submittedName>
        <fullName evidence="1">Uncharacterized protein</fullName>
    </submittedName>
</protein>
<accession>A0A176WHN6</accession>
<dbReference type="EMBL" id="LVLJ01000884">
    <property type="protein sequence ID" value="OAE32123.1"/>
    <property type="molecule type" value="Genomic_DNA"/>
</dbReference>